<gene>
    <name evidence="10" type="primary">RAB11FIP1</name>
</gene>
<feature type="compositionally biased region" description="Polar residues" evidence="6">
    <location>
        <begin position="586"/>
        <end position="596"/>
    </location>
</feature>
<keyword evidence="9" id="KW-1185">Reference proteome</keyword>
<feature type="region of interest" description="Disordered" evidence="6">
    <location>
        <begin position="821"/>
        <end position="844"/>
    </location>
</feature>
<reference evidence="10" key="1">
    <citation type="submission" date="2025-08" db="UniProtKB">
        <authorList>
            <consortium name="RefSeq"/>
        </authorList>
    </citation>
    <scope>IDENTIFICATION</scope>
</reference>
<dbReference type="PANTHER" id="PTHR15746">
    <property type="entry name" value="RAB11-RELATED"/>
    <property type="match status" value="1"/>
</dbReference>
<dbReference type="InterPro" id="IPR037789">
    <property type="entry name" value="FIP_classI"/>
</dbReference>
<evidence type="ECO:0000256" key="6">
    <source>
        <dbReference type="SAM" id="MobiDB-lite"/>
    </source>
</evidence>
<dbReference type="Pfam" id="PF00168">
    <property type="entry name" value="C2"/>
    <property type="match status" value="1"/>
</dbReference>
<evidence type="ECO:0000313" key="9">
    <source>
        <dbReference type="Proteomes" id="UP000694871"/>
    </source>
</evidence>
<protein>
    <submittedName>
        <fullName evidence="10">Rab11 family-interacting protein 1 isoform X1</fullName>
    </submittedName>
</protein>
<keyword evidence="2" id="KW-0813">Transport</keyword>
<dbReference type="PROSITE" id="PS51511">
    <property type="entry name" value="FIP_RBD"/>
    <property type="match status" value="1"/>
</dbReference>
<feature type="domain" description="FIP-RBD" evidence="8">
    <location>
        <begin position="1242"/>
        <end position="1304"/>
    </location>
</feature>
<dbReference type="SMART" id="SM00239">
    <property type="entry name" value="C2"/>
    <property type="match status" value="1"/>
</dbReference>
<keyword evidence="3" id="KW-0597">Phosphoprotein</keyword>
<dbReference type="PANTHER" id="PTHR15746:SF22">
    <property type="entry name" value="RAB11 FAMILY-INTERACTING PROTEIN 1"/>
    <property type="match status" value="1"/>
</dbReference>
<feature type="compositionally biased region" description="Polar residues" evidence="6">
    <location>
        <begin position="309"/>
        <end position="322"/>
    </location>
</feature>
<feature type="compositionally biased region" description="Basic and acidic residues" evidence="6">
    <location>
        <begin position="1158"/>
        <end position="1170"/>
    </location>
</feature>
<sequence length="1314" mass="143650">MSLPESPMSAGPRWAPTHVQVTVLQARGLRAKGKGGGGSDAYAVMALGKEKFATSVAERCLGSPVWREEATFELPPPPRRGLSGYEEEEGRSAQPAVLQLTVSHRALLGLDKFLGRAEISLAELQNEGGRRTTRWYKLHSKPGKKEKERGEIEVDIQFMRSNMTASMFDLSMKDKSRTPFGKLKNKLKGKRGNGLPDTASAIIPSITHSLAGSDEESNEKEKEKKKSKFKTLFSKPGLQKSNISQSMSVLPTLQPVTERVRLRPSDFQSRWDDDDDNTLTPVSEKPPANRAEENFLYPSSGRSHKRTGSADSKQLNQIASSSTKKDGHSLFGGLKSKNDPVSRSNVCINGSHVYVEEGEPKGDTILKENTPSSPFPSPQTSRRKHLFSSQENLTSIPGKDAEVTGGLSLDKGPPESSSLESFKAMTLPSYKLLSGGDLLESIAPMISDTSKEIKKQENMKSALLSLVTGKKEAENSSEVSVKVKEVKRNERELAGKETNPFEVPVDCRRDQGPDKRKSTNAPVPKASLNPFTENTEEEKSEKSAASVKPSQAKPIKPRLGVSSEDETKATSTDSVSPTVSPFCLSHPSSNDNNPFTSKHGPEWKTEASSHSASPPLRLSAQHDNNPFTPKWGQESKEDDPECFRASPFCRPSPVASSENNPFASNWRQESQTENSEDVTKSPMYLSHPPPSPVHEDPFVTTLEDDSESINSPPTSVSFPSTASDQEHNTSAGSIADSELYPIVPSESLQSEDQMDPVEIVPRSLSGNQPTRFYDRIGRILKTQGDDKEVQVVKPFKENSGSIKKSVTFAVDDMRDNNRVNSDLVESRPHGESENTVDPTGGEGTQRCELIEDCYLSMPDDRRITAVHNTGSSLERENEISPSIKGEPPVPIQRVLSLSPKETDISRIVLSSISSSVPPPKPAPRSSLKLKKEPFPLPEANLEDTTSSSEFELLTDTSPLSSENPTTVNLITMELNPESEDELSQSINNNHSDTLTGKQLDTLAAEELHLKPTALPVIPEVGSDDEQLSDIQKDDEGLSSARDGSSQLWSSIEERELASDKKTTGERQTVSLLVKKTGLDDCVKSTKSPVCSSSVVLENGNENIKGSEQKDVNSLKESRTGDCPEFSDKSVSLSSLSSSSQPYSASSFQSGALSSNKAESPKKSAAEGLDVKVDSSGKKKLLQAWVSPSETHSNQTQQSGGTVPAKLRLHPVKPMNTTTNKPPAKTLNVTAKILDNQNETNLKKYDPSDPAYAYAQLTHDELIQLVLKQKDVIAKRDNQVQELEDYIDNLLVRVMEETPNILRAQPHMNKKAGRM</sequence>
<dbReference type="Pfam" id="PF09457">
    <property type="entry name" value="RBD-FIP"/>
    <property type="match status" value="1"/>
</dbReference>
<dbReference type="InterPro" id="IPR037245">
    <property type="entry name" value="FIP-RBD_C_sf"/>
</dbReference>
<dbReference type="GeneID" id="107112809"/>
<dbReference type="RefSeq" id="XP_015269486.1">
    <property type="nucleotide sequence ID" value="XM_015414000.1"/>
</dbReference>
<feature type="compositionally biased region" description="Basic and acidic residues" evidence="6">
    <location>
        <begin position="505"/>
        <end position="517"/>
    </location>
</feature>
<evidence type="ECO:0000313" key="10">
    <source>
        <dbReference type="RefSeq" id="XP_015269486.1"/>
    </source>
</evidence>
<feature type="compositionally biased region" description="Low complexity" evidence="6">
    <location>
        <begin position="570"/>
        <end position="581"/>
    </location>
</feature>
<evidence type="ECO:0000259" key="7">
    <source>
        <dbReference type="PROSITE" id="PS50004"/>
    </source>
</evidence>
<dbReference type="Gene3D" id="1.20.5.2440">
    <property type="match status" value="1"/>
</dbReference>
<feature type="compositionally biased region" description="Polar residues" evidence="6">
    <location>
        <begin position="654"/>
        <end position="673"/>
    </location>
</feature>
<dbReference type="PROSITE" id="PS50004">
    <property type="entry name" value="C2"/>
    <property type="match status" value="1"/>
</dbReference>
<feature type="region of interest" description="Disordered" evidence="6">
    <location>
        <begin position="71"/>
        <end position="90"/>
    </location>
</feature>
<comment type="subcellular location">
    <subcellularLocation>
        <location evidence="1">Recycling endosome</location>
    </subcellularLocation>
</comment>
<feature type="compositionally biased region" description="Low complexity" evidence="6">
    <location>
        <begin position="1128"/>
        <end position="1154"/>
    </location>
</feature>
<feature type="region of interest" description="Disordered" evidence="6">
    <location>
        <begin position="1101"/>
        <end position="1170"/>
    </location>
</feature>
<keyword evidence="5" id="KW-0653">Protein transport</keyword>
<feature type="region of interest" description="Disordered" evidence="6">
    <location>
        <begin position="362"/>
        <end position="419"/>
    </location>
</feature>
<evidence type="ECO:0000256" key="2">
    <source>
        <dbReference type="ARBA" id="ARBA00022448"/>
    </source>
</evidence>
<evidence type="ECO:0000256" key="3">
    <source>
        <dbReference type="ARBA" id="ARBA00022553"/>
    </source>
</evidence>
<evidence type="ECO:0000256" key="1">
    <source>
        <dbReference type="ARBA" id="ARBA00004172"/>
    </source>
</evidence>
<accession>A0ABM1K6Z9</accession>
<feature type="compositionally biased region" description="Basic and acidic residues" evidence="6">
    <location>
        <begin position="1104"/>
        <end position="1127"/>
    </location>
</feature>
<feature type="region of interest" description="Disordered" evidence="6">
    <location>
        <begin position="489"/>
        <end position="740"/>
    </location>
</feature>
<keyword evidence="4" id="KW-0967">Endosome</keyword>
<organism evidence="9 10">
    <name type="scientific">Gekko japonicus</name>
    <name type="common">Schlegel's Japanese gecko</name>
    <dbReference type="NCBI Taxonomy" id="146911"/>
    <lineage>
        <taxon>Eukaryota</taxon>
        <taxon>Metazoa</taxon>
        <taxon>Chordata</taxon>
        <taxon>Craniata</taxon>
        <taxon>Vertebrata</taxon>
        <taxon>Euteleostomi</taxon>
        <taxon>Lepidosauria</taxon>
        <taxon>Squamata</taxon>
        <taxon>Bifurcata</taxon>
        <taxon>Gekkota</taxon>
        <taxon>Gekkonidae</taxon>
        <taxon>Gekkoninae</taxon>
        <taxon>Gekko</taxon>
    </lineage>
</organism>
<dbReference type="InterPro" id="IPR035892">
    <property type="entry name" value="C2_domain_sf"/>
</dbReference>
<dbReference type="Proteomes" id="UP000694871">
    <property type="component" value="Unplaced"/>
</dbReference>
<feature type="region of interest" description="Disordered" evidence="6">
    <location>
        <begin position="912"/>
        <end position="949"/>
    </location>
</feature>
<dbReference type="SUPFAM" id="SSF49562">
    <property type="entry name" value="C2 domain (Calcium/lipid-binding domain, CaLB)"/>
    <property type="match status" value="1"/>
</dbReference>
<evidence type="ECO:0000256" key="5">
    <source>
        <dbReference type="ARBA" id="ARBA00022927"/>
    </source>
</evidence>
<dbReference type="InterPro" id="IPR019018">
    <property type="entry name" value="Rab-bd_FIP-RBD"/>
</dbReference>
<evidence type="ECO:0000259" key="8">
    <source>
        <dbReference type="PROSITE" id="PS51511"/>
    </source>
</evidence>
<feature type="domain" description="C2" evidence="7">
    <location>
        <begin position="1"/>
        <end position="136"/>
    </location>
</feature>
<feature type="region of interest" description="Disordered" evidence="6">
    <location>
        <begin position="260"/>
        <end position="336"/>
    </location>
</feature>
<dbReference type="SUPFAM" id="SSF144270">
    <property type="entry name" value="Eferin C-derminal domain-like"/>
    <property type="match status" value="1"/>
</dbReference>
<dbReference type="InterPro" id="IPR000008">
    <property type="entry name" value="C2_dom"/>
</dbReference>
<feature type="region of interest" description="Disordered" evidence="6">
    <location>
        <begin position="867"/>
        <end position="887"/>
    </location>
</feature>
<name>A0ABM1K6Z9_GEKJA</name>
<evidence type="ECO:0000256" key="4">
    <source>
        <dbReference type="ARBA" id="ARBA00022753"/>
    </source>
</evidence>
<proteinExistence type="predicted"/>
<feature type="region of interest" description="Disordered" evidence="6">
    <location>
        <begin position="179"/>
        <end position="233"/>
    </location>
</feature>
<feature type="compositionally biased region" description="Polar residues" evidence="6">
    <location>
        <begin position="708"/>
        <end position="732"/>
    </location>
</feature>
<dbReference type="Gene3D" id="2.60.40.150">
    <property type="entry name" value="C2 domain"/>
    <property type="match status" value="1"/>
</dbReference>